<dbReference type="HOGENOM" id="CLU_000022_59_0_4"/>
<dbReference type="Pfam" id="PF13193">
    <property type="entry name" value="AMP-binding_C"/>
    <property type="match status" value="1"/>
</dbReference>
<gene>
    <name evidence="5" type="ordered locus">AXYL_00958</name>
</gene>
<evidence type="ECO:0000313" key="5">
    <source>
        <dbReference type="EMBL" id="ADP14306.1"/>
    </source>
</evidence>
<dbReference type="GO" id="GO:0031956">
    <property type="term" value="F:medium-chain fatty acid-CoA ligase activity"/>
    <property type="evidence" value="ECO:0007669"/>
    <property type="project" value="TreeGrafter"/>
</dbReference>
<dbReference type="PATRIC" id="fig|762376.5.peg.959"/>
<proteinExistence type="inferred from homology"/>
<dbReference type="InterPro" id="IPR000873">
    <property type="entry name" value="AMP-dep_synth/lig_dom"/>
</dbReference>
<protein>
    <submittedName>
        <fullName evidence="5">AMP-binding enzyme family protein 3</fullName>
    </submittedName>
</protein>
<dbReference type="RefSeq" id="WP_013391693.1">
    <property type="nucleotide sequence ID" value="NC_014640.1"/>
</dbReference>
<dbReference type="eggNOG" id="COG0318">
    <property type="taxonomic scope" value="Bacteria"/>
</dbReference>
<dbReference type="AlphaFoldDB" id="E3HIM1"/>
<dbReference type="Gene3D" id="3.40.50.12780">
    <property type="entry name" value="N-terminal domain of ligase-like"/>
    <property type="match status" value="1"/>
</dbReference>
<organism evidence="5 6">
    <name type="scientific">Achromobacter xylosoxidans (strain A8)</name>
    <dbReference type="NCBI Taxonomy" id="762376"/>
    <lineage>
        <taxon>Bacteria</taxon>
        <taxon>Pseudomonadati</taxon>
        <taxon>Pseudomonadota</taxon>
        <taxon>Betaproteobacteria</taxon>
        <taxon>Burkholderiales</taxon>
        <taxon>Alcaligenaceae</taxon>
        <taxon>Achromobacter</taxon>
    </lineage>
</organism>
<comment type="similarity">
    <text evidence="1">Belongs to the ATP-dependent AMP-binding enzyme family.</text>
</comment>
<dbReference type="SUPFAM" id="SSF56801">
    <property type="entry name" value="Acetyl-CoA synthetase-like"/>
    <property type="match status" value="1"/>
</dbReference>
<keyword evidence="2" id="KW-0436">Ligase</keyword>
<dbReference type="PANTHER" id="PTHR43201:SF5">
    <property type="entry name" value="MEDIUM-CHAIN ACYL-COA LIGASE ACSF2, MITOCHONDRIAL"/>
    <property type="match status" value="1"/>
</dbReference>
<evidence type="ECO:0000256" key="2">
    <source>
        <dbReference type="ARBA" id="ARBA00022598"/>
    </source>
</evidence>
<dbReference type="KEGG" id="axy:AXYL_00958"/>
<dbReference type="PROSITE" id="PS00455">
    <property type="entry name" value="AMP_BINDING"/>
    <property type="match status" value="1"/>
</dbReference>
<feature type="domain" description="AMP-dependent synthetase/ligase" evidence="3">
    <location>
        <begin position="36"/>
        <end position="368"/>
    </location>
</feature>
<name>E3HIM1_ACHXA</name>
<evidence type="ECO:0000259" key="3">
    <source>
        <dbReference type="Pfam" id="PF00501"/>
    </source>
</evidence>
<evidence type="ECO:0000259" key="4">
    <source>
        <dbReference type="Pfam" id="PF13193"/>
    </source>
</evidence>
<dbReference type="Proteomes" id="UP000006876">
    <property type="component" value="Chromosome"/>
</dbReference>
<dbReference type="PANTHER" id="PTHR43201">
    <property type="entry name" value="ACYL-COA SYNTHETASE"/>
    <property type="match status" value="1"/>
</dbReference>
<dbReference type="InterPro" id="IPR042099">
    <property type="entry name" value="ANL_N_sf"/>
</dbReference>
<dbReference type="InterPro" id="IPR025110">
    <property type="entry name" value="AMP-bd_C"/>
</dbReference>
<dbReference type="EMBL" id="CP002287">
    <property type="protein sequence ID" value="ADP14306.1"/>
    <property type="molecule type" value="Genomic_DNA"/>
</dbReference>
<dbReference type="InterPro" id="IPR020845">
    <property type="entry name" value="AMP-binding_CS"/>
</dbReference>
<dbReference type="InterPro" id="IPR045851">
    <property type="entry name" value="AMP-bd_C_sf"/>
</dbReference>
<dbReference type="Gene3D" id="3.30.300.30">
    <property type="match status" value="1"/>
</dbReference>
<reference evidence="5 6" key="1">
    <citation type="journal article" date="2011" name="J. Bacteriol.">
        <title>Complete genome sequence of the haloaromatic acid-degrading bacterium Achromobacter xylosoxidans A8.</title>
        <authorList>
            <person name="Strnad H."/>
            <person name="Ridl J."/>
            <person name="Paces J."/>
            <person name="Kolar M."/>
            <person name="Vlcek C."/>
            <person name="Paces V."/>
        </authorList>
    </citation>
    <scope>NUCLEOTIDE SEQUENCE [LARGE SCALE GENOMIC DNA]</scope>
    <source>
        <strain evidence="5 6">A8</strain>
    </source>
</reference>
<accession>E3HIM1</accession>
<feature type="domain" description="AMP-binding enzyme C-terminal" evidence="4">
    <location>
        <begin position="430"/>
        <end position="511"/>
    </location>
</feature>
<dbReference type="GO" id="GO:0006631">
    <property type="term" value="P:fatty acid metabolic process"/>
    <property type="evidence" value="ECO:0007669"/>
    <property type="project" value="TreeGrafter"/>
</dbReference>
<dbReference type="STRING" id="762376.AXYL_00958"/>
<evidence type="ECO:0000313" key="6">
    <source>
        <dbReference type="Proteomes" id="UP000006876"/>
    </source>
</evidence>
<dbReference type="OrthoDB" id="9766486at2"/>
<evidence type="ECO:0000256" key="1">
    <source>
        <dbReference type="ARBA" id="ARBA00006432"/>
    </source>
</evidence>
<sequence>MSTTVHQAFRDTAARYGAQPFLCILPETAQAYGIAAGELSYAQANEAIETLRAAYARAGYGHGHRAGLLLENRPAFFLHWFALNALGVSVVPINPDLRAAELEYLTGHSEIALAVALPERHADLLAAAQRAGRELRVMGPDDAPPAAPFAAPRADREPDVLTECALLYTSGTTGRPKGCILPNRYFLHAGGWYARIGGLCELRPGQERMLTPLPLVHMNAMAYSAMAMVLTGGCLIPLDRFHPKTWWDSVRDSGATVLHYLGVMPAILMKAEPSARDKQPAIRFGFGAGVDRKLHQPFEERFGFPLLEAWAMTETGAGAVIIANHEPRHIGSSCFGREEDDVLVRIVADTGAEAAAGEPGELLVRHAGADSRYGFFAGYLKDEEATTQAWEDGWFHTGDIVRRDADGALRFVDRKKNVIRRSGENISAVEVESVLLQHPLVKAVAVAAVPDAVRGDEVLACVVPESLPAEGAAMAEAARSIVQWSLEQLAYYKAPGYVAFVDSLPLTTTNKIQRGEMKALAPTLPGTARCVDTGHMKKRQEPAR</sequence>
<dbReference type="Pfam" id="PF00501">
    <property type="entry name" value="AMP-binding"/>
    <property type="match status" value="1"/>
</dbReference>